<organism evidence="1">
    <name type="scientific">Octopus bimaculoides</name>
    <name type="common">California two-spotted octopus</name>
    <dbReference type="NCBI Taxonomy" id="37653"/>
    <lineage>
        <taxon>Eukaryota</taxon>
        <taxon>Metazoa</taxon>
        <taxon>Spiralia</taxon>
        <taxon>Lophotrochozoa</taxon>
        <taxon>Mollusca</taxon>
        <taxon>Cephalopoda</taxon>
        <taxon>Coleoidea</taxon>
        <taxon>Octopodiformes</taxon>
        <taxon>Octopoda</taxon>
        <taxon>Incirrata</taxon>
        <taxon>Octopodidae</taxon>
        <taxon>Octopus</taxon>
    </lineage>
</organism>
<sequence length="64" mass="7518">MSSQIVLLKILVITHDNMQLSALHYSQGSLPMSLCIMVQPIRIQPIEVFYFHTTTFMKYFDRQL</sequence>
<reference evidence="1" key="1">
    <citation type="submission" date="2015-07" db="EMBL/GenBank/DDBJ databases">
        <title>MeaNS - Measles Nucleotide Surveillance Program.</title>
        <authorList>
            <person name="Tran T."/>
            <person name="Druce J."/>
        </authorList>
    </citation>
    <scope>NUCLEOTIDE SEQUENCE</scope>
    <source>
        <strain evidence="1">UCB-OBI-ISO-001</strain>
        <tissue evidence="1">Gonad</tissue>
    </source>
</reference>
<name>A0A0L8GCL6_OCTBM</name>
<proteinExistence type="predicted"/>
<dbReference type="AlphaFoldDB" id="A0A0L8GCL6"/>
<protein>
    <submittedName>
        <fullName evidence="1">Uncharacterized protein</fullName>
    </submittedName>
</protein>
<dbReference type="EMBL" id="KQ422777">
    <property type="protein sequence ID" value="KOF74275.1"/>
    <property type="molecule type" value="Genomic_DNA"/>
</dbReference>
<accession>A0A0L8GCL6</accession>
<evidence type="ECO:0000313" key="1">
    <source>
        <dbReference type="EMBL" id="KOF74275.1"/>
    </source>
</evidence>
<gene>
    <name evidence="1" type="ORF">OCBIM_22036495mg</name>
</gene>